<dbReference type="GO" id="GO:0005246">
    <property type="term" value="F:calcium channel regulator activity"/>
    <property type="evidence" value="ECO:0007669"/>
    <property type="project" value="TreeGrafter"/>
</dbReference>
<protein>
    <recommendedName>
        <fullName evidence="6">Small monomeric GTPase</fullName>
    </recommendedName>
</protein>
<dbReference type="PROSITE" id="PS51419">
    <property type="entry name" value="RAB"/>
    <property type="match status" value="1"/>
</dbReference>
<dbReference type="InterPro" id="IPR051641">
    <property type="entry name" value="RGK_GTP-binding_reg"/>
</dbReference>
<dbReference type="PANTHER" id="PTHR45775">
    <property type="entry name" value="RAD, GEM/KIR FAMILY MEMBER 2, ISOFORM C"/>
    <property type="match status" value="1"/>
</dbReference>
<dbReference type="OrthoDB" id="5239715at2759"/>
<name>A0A3P7L9P3_DIBLA</name>
<gene>
    <name evidence="4" type="ORF">DILT_LOCUS5991</name>
</gene>
<keyword evidence="5" id="KW-1185">Reference proteome</keyword>
<dbReference type="GO" id="GO:0005886">
    <property type="term" value="C:plasma membrane"/>
    <property type="evidence" value="ECO:0007669"/>
    <property type="project" value="TreeGrafter"/>
</dbReference>
<dbReference type="Proteomes" id="UP000281553">
    <property type="component" value="Unassembled WGS sequence"/>
</dbReference>
<evidence type="ECO:0000256" key="3">
    <source>
        <dbReference type="SAM" id="MobiDB-lite"/>
    </source>
</evidence>
<dbReference type="Pfam" id="PF00071">
    <property type="entry name" value="Ras"/>
    <property type="match status" value="1"/>
</dbReference>
<dbReference type="SMART" id="SM00175">
    <property type="entry name" value="RAB"/>
    <property type="match status" value="1"/>
</dbReference>
<evidence type="ECO:0000313" key="4">
    <source>
        <dbReference type="EMBL" id="VDN10160.1"/>
    </source>
</evidence>
<dbReference type="SUPFAM" id="SSF52540">
    <property type="entry name" value="P-loop containing nucleoside triphosphate hydrolases"/>
    <property type="match status" value="1"/>
</dbReference>
<evidence type="ECO:0008006" key="6">
    <source>
        <dbReference type="Google" id="ProtNLM"/>
    </source>
</evidence>
<dbReference type="PANTHER" id="PTHR45775:SF6">
    <property type="entry name" value="RAD, GEM_KIR FAMILY MEMBER 2, ISOFORM C"/>
    <property type="match status" value="1"/>
</dbReference>
<dbReference type="EMBL" id="UYRU01048583">
    <property type="protein sequence ID" value="VDN10160.1"/>
    <property type="molecule type" value="Genomic_DNA"/>
</dbReference>
<reference evidence="4 5" key="1">
    <citation type="submission" date="2018-11" db="EMBL/GenBank/DDBJ databases">
        <authorList>
            <consortium name="Pathogen Informatics"/>
        </authorList>
    </citation>
    <scope>NUCLEOTIDE SEQUENCE [LARGE SCALE GENOMIC DNA]</scope>
</reference>
<feature type="region of interest" description="Disordered" evidence="3">
    <location>
        <begin position="131"/>
        <end position="182"/>
    </location>
</feature>
<dbReference type="SMART" id="SM00173">
    <property type="entry name" value="RAS"/>
    <property type="match status" value="1"/>
</dbReference>
<organism evidence="4 5">
    <name type="scientific">Dibothriocephalus latus</name>
    <name type="common">Fish tapeworm</name>
    <name type="synonym">Diphyllobothrium latum</name>
    <dbReference type="NCBI Taxonomy" id="60516"/>
    <lineage>
        <taxon>Eukaryota</taxon>
        <taxon>Metazoa</taxon>
        <taxon>Spiralia</taxon>
        <taxon>Lophotrochozoa</taxon>
        <taxon>Platyhelminthes</taxon>
        <taxon>Cestoda</taxon>
        <taxon>Eucestoda</taxon>
        <taxon>Diphyllobothriidea</taxon>
        <taxon>Diphyllobothriidae</taxon>
        <taxon>Dibothriocephalus</taxon>
    </lineage>
</organism>
<dbReference type="InterPro" id="IPR027417">
    <property type="entry name" value="P-loop_NTPase"/>
</dbReference>
<dbReference type="GO" id="GO:0005525">
    <property type="term" value="F:GTP binding"/>
    <property type="evidence" value="ECO:0007669"/>
    <property type="project" value="InterPro"/>
</dbReference>
<dbReference type="AlphaFoldDB" id="A0A3P7L9P3"/>
<keyword evidence="2" id="KW-0597">Phosphoprotein</keyword>
<comment type="similarity">
    <text evidence="1">Belongs to the small GTPase superfamily. RGK family.</text>
</comment>
<dbReference type="InterPro" id="IPR001806">
    <property type="entry name" value="Small_GTPase"/>
</dbReference>
<evidence type="ECO:0000256" key="1">
    <source>
        <dbReference type="ARBA" id="ARBA00008846"/>
    </source>
</evidence>
<sequence length="219" mass="23896">MQRKKKFHVTGAFFTFPAEFIYNIEIQDYVDAFLVVYAVDDGSTYEFARRVLLELCKSMANNSIPPAGFILAANKFDLVRRREVNSEDARQFATAHNAKFLEISAALGHMIPELLLTVITHLCELDESKAGARGAENHSQHHNTSTSSPSSPHKAVAARRDLASSTNVSSKSTTSAATGANSCSPGVVYVSKTASNKGSLAKFFKRHFTRSSTGFDGIE</sequence>
<evidence type="ECO:0000256" key="2">
    <source>
        <dbReference type="ARBA" id="ARBA00022553"/>
    </source>
</evidence>
<dbReference type="GO" id="GO:0003924">
    <property type="term" value="F:GTPase activity"/>
    <property type="evidence" value="ECO:0007669"/>
    <property type="project" value="InterPro"/>
</dbReference>
<proteinExistence type="inferred from homology"/>
<evidence type="ECO:0000313" key="5">
    <source>
        <dbReference type="Proteomes" id="UP000281553"/>
    </source>
</evidence>
<feature type="compositionally biased region" description="Low complexity" evidence="3">
    <location>
        <begin position="163"/>
        <end position="182"/>
    </location>
</feature>
<accession>A0A3P7L9P3</accession>
<feature type="compositionally biased region" description="Low complexity" evidence="3">
    <location>
        <begin position="142"/>
        <end position="153"/>
    </location>
</feature>
<dbReference type="Gene3D" id="3.40.50.300">
    <property type="entry name" value="P-loop containing nucleotide triphosphate hydrolases"/>
    <property type="match status" value="1"/>
</dbReference>